<name>A0AAW1P7T6_9CHLO</name>
<organism evidence="1 2">
    <name type="scientific">Symbiochloris irregularis</name>
    <dbReference type="NCBI Taxonomy" id="706552"/>
    <lineage>
        <taxon>Eukaryota</taxon>
        <taxon>Viridiplantae</taxon>
        <taxon>Chlorophyta</taxon>
        <taxon>core chlorophytes</taxon>
        <taxon>Trebouxiophyceae</taxon>
        <taxon>Trebouxiales</taxon>
        <taxon>Trebouxiaceae</taxon>
        <taxon>Symbiochloris</taxon>
    </lineage>
</organism>
<dbReference type="EMBL" id="JALJOQ010000054">
    <property type="protein sequence ID" value="KAK9804053.1"/>
    <property type="molecule type" value="Genomic_DNA"/>
</dbReference>
<sequence>MIIRLFMWAFMFKAAPRQFHRVAAKHHGAQCVFAPAAVTASWSRGPKRLLCCCDTVSASWHPAKSRGMLMMPLPPPWYLAANVPHY</sequence>
<proteinExistence type="predicted"/>
<reference evidence="1 2" key="1">
    <citation type="journal article" date="2024" name="Nat. Commun.">
        <title>Phylogenomics reveals the evolutionary origins of lichenization in chlorophyte algae.</title>
        <authorList>
            <person name="Puginier C."/>
            <person name="Libourel C."/>
            <person name="Otte J."/>
            <person name="Skaloud P."/>
            <person name="Haon M."/>
            <person name="Grisel S."/>
            <person name="Petersen M."/>
            <person name="Berrin J.G."/>
            <person name="Delaux P.M."/>
            <person name="Dal Grande F."/>
            <person name="Keller J."/>
        </authorList>
    </citation>
    <scope>NUCLEOTIDE SEQUENCE [LARGE SCALE GENOMIC DNA]</scope>
    <source>
        <strain evidence="1 2">SAG 2036</strain>
    </source>
</reference>
<protein>
    <recommendedName>
        <fullName evidence="3">Secreted protein</fullName>
    </recommendedName>
</protein>
<dbReference type="AlphaFoldDB" id="A0AAW1P7T6"/>
<evidence type="ECO:0008006" key="3">
    <source>
        <dbReference type="Google" id="ProtNLM"/>
    </source>
</evidence>
<evidence type="ECO:0000313" key="2">
    <source>
        <dbReference type="Proteomes" id="UP001465755"/>
    </source>
</evidence>
<gene>
    <name evidence="1" type="ORF">WJX73_010098</name>
</gene>
<evidence type="ECO:0000313" key="1">
    <source>
        <dbReference type="EMBL" id="KAK9804053.1"/>
    </source>
</evidence>
<keyword evidence="2" id="KW-1185">Reference proteome</keyword>
<accession>A0AAW1P7T6</accession>
<dbReference type="Proteomes" id="UP001465755">
    <property type="component" value="Unassembled WGS sequence"/>
</dbReference>
<comment type="caution">
    <text evidence="1">The sequence shown here is derived from an EMBL/GenBank/DDBJ whole genome shotgun (WGS) entry which is preliminary data.</text>
</comment>